<keyword evidence="4" id="KW-0949">S-adenosyl-L-methionine</keyword>
<dbReference type="InterPro" id="IPR007158">
    <property type="entry name" value="TrmY"/>
</dbReference>
<organism evidence="7">
    <name type="scientific">Micromonas pusilla (strain CCMP1545)</name>
    <name type="common">Picoplanktonic green alga</name>
    <dbReference type="NCBI Taxonomy" id="564608"/>
    <lineage>
        <taxon>Eukaryota</taxon>
        <taxon>Viridiplantae</taxon>
        <taxon>Chlorophyta</taxon>
        <taxon>Mamiellophyceae</taxon>
        <taxon>Mamiellales</taxon>
        <taxon>Mamiellaceae</taxon>
        <taxon>Micromonas</taxon>
    </lineage>
</organism>
<dbReference type="InterPro" id="IPR029028">
    <property type="entry name" value="Alpha/beta_knot_MTases"/>
</dbReference>
<keyword evidence="1" id="KW-0963">Cytoplasm</keyword>
<dbReference type="GO" id="GO:0008175">
    <property type="term" value="F:tRNA methyltransferase activity"/>
    <property type="evidence" value="ECO:0007669"/>
    <property type="project" value="InterPro"/>
</dbReference>
<keyword evidence="2" id="KW-0489">Methyltransferase</keyword>
<dbReference type="Pfam" id="PF04013">
    <property type="entry name" value="Methyltrn_RNA_2"/>
    <property type="match status" value="1"/>
</dbReference>
<proteinExistence type="predicted"/>
<accession>C1N746</accession>
<dbReference type="Proteomes" id="UP000001876">
    <property type="component" value="Unassembled WGS sequence"/>
</dbReference>
<dbReference type="eggNOG" id="ENOG502STMQ">
    <property type="taxonomic scope" value="Eukaryota"/>
</dbReference>
<evidence type="ECO:0000313" key="7">
    <source>
        <dbReference type="Proteomes" id="UP000001876"/>
    </source>
</evidence>
<protein>
    <submittedName>
        <fullName evidence="6">Predicted protein</fullName>
    </submittedName>
</protein>
<dbReference type="KEGG" id="mpp:MICPUCDRAFT_53552"/>
<feature type="compositionally biased region" description="Basic and acidic residues" evidence="5">
    <location>
        <begin position="123"/>
        <end position="132"/>
    </location>
</feature>
<feature type="compositionally biased region" description="Basic and acidic residues" evidence="5">
    <location>
        <begin position="204"/>
        <end position="213"/>
    </location>
</feature>
<evidence type="ECO:0000313" key="6">
    <source>
        <dbReference type="EMBL" id="EEH52211.1"/>
    </source>
</evidence>
<dbReference type="GO" id="GO:0008757">
    <property type="term" value="F:S-adenosylmethionine-dependent methyltransferase activity"/>
    <property type="evidence" value="ECO:0007669"/>
    <property type="project" value="TreeGrafter"/>
</dbReference>
<evidence type="ECO:0000256" key="1">
    <source>
        <dbReference type="ARBA" id="ARBA00022490"/>
    </source>
</evidence>
<dbReference type="OrthoDB" id="415765at2759"/>
<dbReference type="AlphaFoldDB" id="C1N746"/>
<dbReference type="OMA" id="DVWCRCV"/>
<dbReference type="Gene3D" id="3.40.1280.10">
    <property type="match status" value="2"/>
</dbReference>
<name>C1N746_MICPC</name>
<dbReference type="InterPro" id="IPR029026">
    <property type="entry name" value="tRNA_m1G_MTases_N"/>
</dbReference>
<dbReference type="PANTHER" id="PTHR40703:SF1">
    <property type="entry name" value="TRNA (PSEUDOURIDINE(54)-N(1))-METHYLTRANSFERASE"/>
    <property type="match status" value="1"/>
</dbReference>
<evidence type="ECO:0000256" key="4">
    <source>
        <dbReference type="ARBA" id="ARBA00022691"/>
    </source>
</evidence>
<evidence type="ECO:0000256" key="2">
    <source>
        <dbReference type="ARBA" id="ARBA00022603"/>
    </source>
</evidence>
<evidence type="ECO:0000256" key="5">
    <source>
        <dbReference type="SAM" id="MobiDB-lite"/>
    </source>
</evidence>
<feature type="compositionally biased region" description="Pro residues" evidence="5">
    <location>
        <begin position="350"/>
        <end position="360"/>
    </location>
</feature>
<feature type="region of interest" description="Disordered" evidence="5">
    <location>
        <begin position="188"/>
        <end position="229"/>
    </location>
</feature>
<feature type="region of interest" description="Disordered" evidence="5">
    <location>
        <begin position="1"/>
        <end position="29"/>
    </location>
</feature>
<dbReference type="PANTHER" id="PTHR40703">
    <property type="entry name" value="TRNA (PSEUDOURIDINE(54)-N(1))-METHYLTRANSFERASE"/>
    <property type="match status" value="1"/>
</dbReference>
<feature type="region of interest" description="Disordered" evidence="5">
    <location>
        <begin position="123"/>
        <end position="147"/>
    </location>
</feature>
<gene>
    <name evidence="6" type="ORF">MICPUCDRAFT_53552</name>
</gene>
<sequence>MSACVARAASASHSSFTGRRAPRPRRRARMSPAFVRAAKGDGDAGADVFEKFPQSEKRHYAKDPVPRRVVVLCHGVTSRESAGLFSANNLLQGRVDVWCRCVSAALYLSDGIRRDTIVSLILRDGDGDGDGEKNDDENGEGGGGGGKCRVVSVNGGEVVGLAPDEATIARVLQRALQHASLDALSALGFSEDDDGDDDGGGGEKSPRNAEKRRAGWLAKQPGSRGPVPGVAVEDHPSLEACLDAVVRGGKHKENGEEGTVFVLDLSGASMIVLLSAADGAGKLAPGATFVLGDDAGLTAREMALLENAHGAAVGRVAFRTLMASHCIVLAHNALDLRLDVPPMPSRNKPPKPPIPLGWGS</sequence>
<dbReference type="RefSeq" id="XP_003063838.1">
    <property type="nucleotide sequence ID" value="XM_003063792.1"/>
</dbReference>
<dbReference type="SUPFAM" id="SSF75217">
    <property type="entry name" value="alpha/beta knot"/>
    <property type="match status" value="1"/>
</dbReference>
<keyword evidence="7" id="KW-1185">Reference proteome</keyword>
<feature type="region of interest" description="Disordered" evidence="5">
    <location>
        <begin position="340"/>
        <end position="360"/>
    </location>
</feature>
<evidence type="ECO:0000256" key="3">
    <source>
        <dbReference type="ARBA" id="ARBA00022679"/>
    </source>
</evidence>
<dbReference type="EMBL" id="GG663749">
    <property type="protein sequence ID" value="EEH52211.1"/>
    <property type="molecule type" value="Genomic_DNA"/>
</dbReference>
<feature type="compositionally biased region" description="Basic residues" evidence="5">
    <location>
        <begin position="20"/>
        <end position="29"/>
    </location>
</feature>
<dbReference type="GeneID" id="9689111"/>
<keyword evidence="3" id="KW-0808">Transferase</keyword>
<reference evidence="6 7" key="1">
    <citation type="journal article" date="2009" name="Science">
        <title>Green evolution and dynamic adaptations revealed by genomes of the marine picoeukaryotes Micromonas.</title>
        <authorList>
            <person name="Worden A.Z."/>
            <person name="Lee J.H."/>
            <person name="Mock T."/>
            <person name="Rouze P."/>
            <person name="Simmons M.P."/>
            <person name="Aerts A.L."/>
            <person name="Allen A.E."/>
            <person name="Cuvelier M.L."/>
            <person name="Derelle E."/>
            <person name="Everett M.V."/>
            <person name="Foulon E."/>
            <person name="Grimwood J."/>
            <person name="Gundlach H."/>
            <person name="Henrissat B."/>
            <person name="Napoli C."/>
            <person name="McDonald S.M."/>
            <person name="Parker M.S."/>
            <person name="Rombauts S."/>
            <person name="Salamov A."/>
            <person name="Von Dassow P."/>
            <person name="Badger J.H."/>
            <person name="Coutinho P.M."/>
            <person name="Demir E."/>
            <person name="Dubchak I."/>
            <person name="Gentemann C."/>
            <person name="Eikrem W."/>
            <person name="Gready J.E."/>
            <person name="John U."/>
            <person name="Lanier W."/>
            <person name="Lindquist E.A."/>
            <person name="Lucas S."/>
            <person name="Mayer K.F."/>
            <person name="Moreau H."/>
            <person name="Not F."/>
            <person name="Otillar R."/>
            <person name="Panaud O."/>
            <person name="Pangilinan J."/>
            <person name="Paulsen I."/>
            <person name="Piegu B."/>
            <person name="Poliakov A."/>
            <person name="Robbens S."/>
            <person name="Schmutz J."/>
            <person name="Toulza E."/>
            <person name="Wyss T."/>
            <person name="Zelensky A."/>
            <person name="Zhou K."/>
            <person name="Armbrust E.V."/>
            <person name="Bhattacharya D."/>
            <person name="Goodenough U.W."/>
            <person name="Van de Peer Y."/>
            <person name="Grigoriev I.V."/>
        </authorList>
    </citation>
    <scope>NUCLEOTIDE SEQUENCE [LARGE SCALE GENOMIC DNA]</scope>
    <source>
        <strain evidence="6 7">CCMP1545</strain>
    </source>
</reference>
<dbReference type="GO" id="GO:0030488">
    <property type="term" value="P:tRNA methylation"/>
    <property type="evidence" value="ECO:0007669"/>
    <property type="project" value="TreeGrafter"/>
</dbReference>
<feature type="compositionally biased region" description="Acidic residues" evidence="5">
    <location>
        <begin position="190"/>
        <end position="200"/>
    </location>
</feature>